<sequence>MKMANKKREARGLKTRSDMDKDDQKIDLKTIIKDFEFLGSPHMTWKERKELEDRKVVSLGGKPPKKQRLPLSVARAQMKNQKKRDEKMLQENMILGRFGGNYGTENLIEKRRPENRVLKSTVGHFKNGVLDVKDLLQSSKPRNDERKQSFGKGKGKGKKKGGKKNAGKKGGKKRH</sequence>
<evidence type="ECO:0000313" key="3">
    <source>
        <dbReference type="Proteomes" id="UP001454036"/>
    </source>
</evidence>
<keyword evidence="3" id="KW-1185">Reference proteome</keyword>
<feature type="region of interest" description="Disordered" evidence="1">
    <location>
        <begin position="1"/>
        <end position="21"/>
    </location>
</feature>
<evidence type="ECO:0000313" key="2">
    <source>
        <dbReference type="EMBL" id="GAA0172671.1"/>
    </source>
</evidence>
<evidence type="ECO:0000256" key="1">
    <source>
        <dbReference type="SAM" id="MobiDB-lite"/>
    </source>
</evidence>
<feature type="compositionally biased region" description="Basic residues" evidence="1">
    <location>
        <begin position="153"/>
        <end position="175"/>
    </location>
</feature>
<dbReference type="GO" id="GO:0000462">
    <property type="term" value="P:maturation of SSU-rRNA from tricistronic rRNA transcript (SSU-rRNA, 5.8S rRNA, LSU-rRNA)"/>
    <property type="evidence" value="ECO:0007669"/>
    <property type="project" value="TreeGrafter"/>
</dbReference>
<dbReference type="InterPro" id="IPR027973">
    <property type="entry name" value="FSAF1-like"/>
</dbReference>
<name>A0AAV3RBS7_LITER</name>
<dbReference type="Pfam" id="PF15375">
    <property type="entry name" value="FSAF1"/>
    <property type="match status" value="1"/>
</dbReference>
<proteinExistence type="predicted"/>
<dbReference type="EMBL" id="BAABME010008232">
    <property type="protein sequence ID" value="GAA0172671.1"/>
    <property type="molecule type" value="Genomic_DNA"/>
</dbReference>
<dbReference type="PANTHER" id="PTHR28096:SF1">
    <property type="entry name" value="PROTEIN FAF1"/>
    <property type="match status" value="1"/>
</dbReference>
<reference evidence="2 3" key="1">
    <citation type="submission" date="2024-01" db="EMBL/GenBank/DDBJ databases">
        <title>The complete chloroplast genome sequence of Lithospermum erythrorhizon: insights into the phylogenetic relationship among Boraginaceae species and the maternal lineages of purple gromwells.</title>
        <authorList>
            <person name="Okada T."/>
            <person name="Watanabe K."/>
        </authorList>
    </citation>
    <scope>NUCLEOTIDE SEQUENCE [LARGE SCALE GENOMIC DNA]</scope>
</reference>
<organism evidence="2 3">
    <name type="scientific">Lithospermum erythrorhizon</name>
    <name type="common">Purple gromwell</name>
    <name type="synonym">Lithospermum officinale var. erythrorhizon</name>
    <dbReference type="NCBI Taxonomy" id="34254"/>
    <lineage>
        <taxon>Eukaryota</taxon>
        <taxon>Viridiplantae</taxon>
        <taxon>Streptophyta</taxon>
        <taxon>Embryophyta</taxon>
        <taxon>Tracheophyta</taxon>
        <taxon>Spermatophyta</taxon>
        <taxon>Magnoliopsida</taxon>
        <taxon>eudicotyledons</taxon>
        <taxon>Gunneridae</taxon>
        <taxon>Pentapetalae</taxon>
        <taxon>asterids</taxon>
        <taxon>lamiids</taxon>
        <taxon>Boraginales</taxon>
        <taxon>Boraginaceae</taxon>
        <taxon>Boraginoideae</taxon>
        <taxon>Lithospermeae</taxon>
        <taxon>Lithospermum</taxon>
    </lineage>
</organism>
<dbReference type="Proteomes" id="UP001454036">
    <property type="component" value="Unassembled WGS sequence"/>
</dbReference>
<protein>
    <submittedName>
        <fullName evidence="2">Uncharacterized protein</fullName>
    </submittedName>
</protein>
<accession>A0AAV3RBS7</accession>
<dbReference type="AlphaFoldDB" id="A0AAV3RBS7"/>
<dbReference type="InterPro" id="IPR053030">
    <property type="entry name" value="Ribosomal_biogenesis_FAF1-like"/>
</dbReference>
<feature type="region of interest" description="Disordered" evidence="1">
    <location>
        <begin position="133"/>
        <end position="175"/>
    </location>
</feature>
<gene>
    <name evidence="2" type="ORF">LIER_26449</name>
</gene>
<comment type="caution">
    <text evidence="2">The sequence shown here is derived from an EMBL/GenBank/DDBJ whole genome shotgun (WGS) entry which is preliminary data.</text>
</comment>
<dbReference type="GO" id="GO:0005730">
    <property type="term" value="C:nucleolus"/>
    <property type="evidence" value="ECO:0007669"/>
    <property type="project" value="TreeGrafter"/>
</dbReference>
<dbReference type="PANTHER" id="PTHR28096">
    <property type="entry name" value="PROTEIN FAF1"/>
    <property type="match status" value="1"/>
</dbReference>